<evidence type="ECO:0000313" key="3">
    <source>
        <dbReference type="EMBL" id="BAU32902.1"/>
    </source>
</evidence>
<dbReference type="RefSeq" id="WP_096422381.1">
    <property type="nucleotide sequence ID" value="NZ_AP017315.1"/>
</dbReference>
<dbReference type="KEGG" id="malk:MalAC0309_2057"/>
<reference evidence="4" key="1">
    <citation type="submission" date="2015-12" db="EMBL/GenBank/DDBJ databases">
        <authorList>
            <person name="Shamseldin A."/>
            <person name="Moawad H."/>
            <person name="Abd El-Rahim W.M."/>
            <person name="Sadowsky M.J."/>
        </authorList>
    </citation>
    <scope>NUCLEOTIDE SEQUENCE [LARGE SCALE GENOMIC DNA]</scope>
    <source>
        <strain evidence="4">JAM AC0309</strain>
    </source>
</reference>
<sequence>MSETAGATDEPADARASGDETDASTASPPRRPKRDKTATESLMTATMGMEIPVVLFGAIALFGVRVTDPPALAFLGGVVLIVLLAIGIRLARYSWGYWYSGALQVLLLATGFVEPLAAVTAAIFVGFWIYSLVRGRQLDEAKRRHFAENPTDQEN</sequence>
<gene>
    <name evidence="3" type="ORF">MalAC0309_2057</name>
</gene>
<dbReference type="InterPro" id="IPR025327">
    <property type="entry name" value="DUF4233"/>
</dbReference>
<proteinExistence type="predicted"/>
<organism evidence="3 4">
    <name type="scientific">Microcella alkaliphila</name>
    <dbReference type="NCBI Taxonomy" id="279828"/>
    <lineage>
        <taxon>Bacteria</taxon>
        <taxon>Bacillati</taxon>
        <taxon>Actinomycetota</taxon>
        <taxon>Actinomycetes</taxon>
        <taxon>Micrococcales</taxon>
        <taxon>Microbacteriaceae</taxon>
        <taxon>Microcella</taxon>
    </lineage>
</organism>
<keyword evidence="2" id="KW-0812">Transmembrane</keyword>
<evidence type="ECO:0000313" key="4">
    <source>
        <dbReference type="Proteomes" id="UP000218965"/>
    </source>
</evidence>
<feature type="transmembrane region" description="Helical" evidence="2">
    <location>
        <begin position="71"/>
        <end position="91"/>
    </location>
</feature>
<keyword evidence="2" id="KW-0472">Membrane</keyword>
<dbReference type="OrthoDB" id="3267755at2"/>
<feature type="transmembrane region" description="Helical" evidence="2">
    <location>
        <begin position="42"/>
        <end position="64"/>
    </location>
</feature>
<dbReference type="EMBL" id="AP017315">
    <property type="protein sequence ID" value="BAU32902.1"/>
    <property type="molecule type" value="Genomic_DNA"/>
</dbReference>
<evidence type="ECO:0000256" key="2">
    <source>
        <dbReference type="SAM" id="Phobius"/>
    </source>
</evidence>
<feature type="region of interest" description="Disordered" evidence="1">
    <location>
        <begin position="1"/>
        <end position="38"/>
    </location>
</feature>
<reference evidence="3 4" key="2">
    <citation type="submission" date="2016-01" db="EMBL/GenBank/DDBJ databases">
        <title>Microcella alkaliphila JAM AC0309 whole genome shotgun sequence.</title>
        <authorList>
            <person name="Kurata A."/>
            <person name="Hirose Y."/>
            <person name="Kishimoto N."/>
            <person name="Kobayashi T."/>
        </authorList>
    </citation>
    <scope>NUCLEOTIDE SEQUENCE [LARGE SCALE GENOMIC DNA]</scope>
    <source>
        <strain evidence="3 4">JAM AC0309</strain>
    </source>
</reference>
<dbReference type="AlphaFoldDB" id="A0A0U5BRG5"/>
<accession>A0A0U5BRG5</accession>
<feature type="transmembrane region" description="Helical" evidence="2">
    <location>
        <begin position="103"/>
        <end position="133"/>
    </location>
</feature>
<name>A0A0U5BRG5_9MICO</name>
<evidence type="ECO:0000256" key="1">
    <source>
        <dbReference type="SAM" id="MobiDB-lite"/>
    </source>
</evidence>
<dbReference type="Pfam" id="PF14017">
    <property type="entry name" value="DUF4233"/>
    <property type="match status" value="1"/>
</dbReference>
<protein>
    <submittedName>
        <fullName evidence="3">Membrane protein</fullName>
    </submittedName>
</protein>
<dbReference type="Proteomes" id="UP000218965">
    <property type="component" value="Chromosome"/>
</dbReference>
<keyword evidence="2" id="KW-1133">Transmembrane helix</keyword>